<proteinExistence type="predicted"/>
<keyword evidence="1" id="KW-0812">Transmembrane</keyword>
<dbReference type="STRING" id="69895.SAMN05192551_104174"/>
<evidence type="ECO:0000313" key="2">
    <source>
        <dbReference type="EMBL" id="SFH92057.1"/>
    </source>
</evidence>
<dbReference type="PANTHER" id="PTHR39174:SF1">
    <property type="entry name" value="INNER MEMBRANE PROTEIN"/>
    <property type="match status" value="1"/>
</dbReference>
<dbReference type="AlphaFoldDB" id="A0A1I3DZA4"/>
<dbReference type="EMBL" id="FOQA01000004">
    <property type="protein sequence ID" value="SFH92057.1"/>
    <property type="molecule type" value="Genomic_DNA"/>
</dbReference>
<accession>A0A1I3DZA4</accession>
<dbReference type="InterPro" id="IPR010398">
    <property type="entry name" value="DUF997"/>
</dbReference>
<organism evidence="2 3">
    <name type="scientific">Tindallia magadiensis</name>
    <dbReference type="NCBI Taxonomy" id="69895"/>
    <lineage>
        <taxon>Bacteria</taxon>
        <taxon>Bacillati</taxon>
        <taxon>Bacillota</taxon>
        <taxon>Clostridia</taxon>
        <taxon>Peptostreptococcales</taxon>
        <taxon>Tindalliaceae</taxon>
        <taxon>Tindallia</taxon>
    </lineage>
</organism>
<dbReference type="RefSeq" id="WP_093371633.1">
    <property type="nucleotide sequence ID" value="NZ_FOQA01000004.1"/>
</dbReference>
<evidence type="ECO:0000256" key="1">
    <source>
        <dbReference type="SAM" id="Phobius"/>
    </source>
</evidence>
<dbReference type="PANTHER" id="PTHR39174">
    <property type="entry name" value="INNER MEMBRANE PROTEIN-RELATED"/>
    <property type="match status" value="1"/>
</dbReference>
<keyword evidence="1" id="KW-0472">Membrane</keyword>
<dbReference type="Proteomes" id="UP000199287">
    <property type="component" value="Unassembled WGS sequence"/>
</dbReference>
<dbReference type="OrthoDB" id="1752893at2"/>
<name>A0A1I3DZA4_9FIRM</name>
<reference evidence="3" key="1">
    <citation type="submission" date="2016-10" db="EMBL/GenBank/DDBJ databases">
        <authorList>
            <person name="Varghese N."/>
            <person name="Submissions S."/>
        </authorList>
    </citation>
    <scope>NUCLEOTIDE SEQUENCE [LARGE SCALE GENOMIC DNA]</scope>
    <source>
        <strain evidence="3">Z-7934</strain>
    </source>
</reference>
<sequence length="110" mass="12634">MKNATESKAEKERFIEDPRYKQCNKEALMGVALGVLNLIWWFFWGYGLGSGPPEEYRYIMGFPAWFFMSCILGAVLFTTLSIIMVTKYYKEMPLGAISKEEAAALKKELE</sequence>
<evidence type="ECO:0000313" key="3">
    <source>
        <dbReference type="Proteomes" id="UP000199287"/>
    </source>
</evidence>
<gene>
    <name evidence="2" type="ORF">SAMN05192551_104174</name>
</gene>
<keyword evidence="3" id="KW-1185">Reference proteome</keyword>
<feature type="transmembrane region" description="Helical" evidence="1">
    <location>
        <begin position="27"/>
        <end position="44"/>
    </location>
</feature>
<feature type="transmembrane region" description="Helical" evidence="1">
    <location>
        <begin position="64"/>
        <end position="85"/>
    </location>
</feature>
<keyword evidence="1" id="KW-1133">Transmembrane helix</keyword>
<dbReference type="Pfam" id="PF06196">
    <property type="entry name" value="DUF997"/>
    <property type="match status" value="1"/>
</dbReference>
<protein>
    <submittedName>
        <fullName evidence="2">Uncharacterized membrane protein YhdT</fullName>
    </submittedName>
</protein>